<feature type="domain" description="LysM" evidence="1">
    <location>
        <begin position="2"/>
        <end position="47"/>
    </location>
</feature>
<dbReference type="eggNOG" id="COG0605">
    <property type="taxonomic scope" value="Bacteria"/>
</dbReference>
<reference evidence="2 3" key="1">
    <citation type="submission" date="2011-05" db="EMBL/GenBank/DDBJ databases">
        <title>Complete sequence of Desulfotomaculum carboxydivorans CO-1-SRB.</title>
        <authorList>
            <consortium name="US DOE Joint Genome Institute"/>
            <person name="Lucas S."/>
            <person name="Han J."/>
            <person name="Lapidus A."/>
            <person name="Cheng J.-F."/>
            <person name="Goodwin L."/>
            <person name="Pitluck S."/>
            <person name="Peters L."/>
            <person name="Mikhailova N."/>
            <person name="Lu M."/>
            <person name="Han C."/>
            <person name="Tapia R."/>
            <person name="Land M."/>
            <person name="Hauser L."/>
            <person name="Kyrpides N."/>
            <person name="Ivanova N."/>
            <person name="Pagani I."/>
            <person name="Stams A."/>
            <person name="Plugge C."/>
            <person name="Muyzer G."/>
            <person name="Kuever J."/>
            <person name="Parshina S."/>
            <person name="Ivanova A."/>
            <person name="Nazina T."/>
            <person name="Woyke T."/>
        </authorList>
    </citation>
    <scope>NUCLEOTIDE SEQUENCE [LARGE SCALE GENOMIC DNA]</scope>
    <source>
        <strain evidence="3">DSM 14880 / VKM B-2319 / CO-1-SRB</strain>
    </source>
</reference>
<dbReference type="Pfam" id="PF01476">
    <property type="entry name" value="LysM"/>
    <property type="match status" value="1"/>
</dbReference>
<accession>F6B404</accession>
<dbReference type="Gene3D" id="3.10.350.10">
    <property type="entry name" value="LysM domain"/>
    <property type="match status" value="1"/>
</dbReference>
<evidence type="ECO:0000259" key="1">
    <source>
        <dbReference type="PROSITE" id="PS51782"/>
    </source>
</evidence>
<protein>
    <submittedName>
        <fullName evidence="2">Peptidoglycan-binding lysin domain protein</fullName>
    </submittedName>
</protein>
<dbReference type="HOGENOM" id="CLU_1746681_0_0_9"/>
<dbReference type="PROSITE" id="PS51782">
    <property type="entry name" value="LYSM"/>
    <property type="match status" value="1"/>
</dbReference>
<proteinExistence type="predicted"/>
<dbReference type="InterPro" id="IPR036779">
    <property type="entry name" value="LysM_dom_sf"/>
</dbReference>
<organism evidence="2 3">
    <name type="scientific">Desulfotomaculum nigrificans (strain DSM 14880 / VKM B-2319 / CO-1-SRB)</name>
    <name type="common">Desulfotomaculum carboxydivorans</name>
    <dbReference type="NCBI Taxonomy" id="868595"/>
    <lineage>
        <taxon>Bacteria</taxon>
        <taxon>Bacillati</taxon>
        <taxon>Bacillota</taxon>
        <taxon>Clostridia</taxon>
        <taxon>Eubacteriales</taxon>
        <taxon>Desulfotomaculaceae</taxon>
        <taxon>Desulfotomaculum</taxon>
    </lineage>
</organism>
<dbReference type="RefSeq" id="WP_013810054.1">
    <property type="nucleotide sequence ID" value="NC_015565.1"/>
</dbReference>
<dbReference type="SMART" id="SM00257">
    <property type="entry name" value="LysM"/>
    <property type="match status" value="1"/>
</dbReference>
<gene>
    <name evidence="2" type="ordered locus">Desca_1198</name>
</gene>
<dbReference type="Proteomes" id="UP000009226">
    <property type="component" value="Chromosome"/>
</dbReference>
<keyword evidence="3" id="KW-1185">Reference proteome</keyword>
<dbReference type="EMBL" id="CP002736">
    <property type="protein sequence ID" value="AEF94059.1"/>
    <property type="molecule type" value="Genomic_DNA"/>
</dbReference>
<dbReference type="AlphaFoldDB" id="F6B404"/>
<evidence type="ECO:0000313" key="3">
    <source>
        <dbReference type="Proteomes" id="UP000009226"/>
    </source>
</evidence>
<dbReference type="CDD" id="cd00118">
    <property type="entry name" value="LysM"/>
    <property type="match status" value="1"/>
</dbReference>
<dbReference type="SUPFAM" id="SSF54106">
    <property type="entry name" value="LysM domain"/>
    <property type="match status" value="1"/>
</dbReference>
<dbReference type="STRING" id="868595.Desca_1198"/>
<sequence length="149" mass="17039">MPRHVVRPGDNVKSIIKKYKADLENLVLANSHIRDFERLTPGEVINIPGYTDGSLIHLEPRPLKPQLLTMLGISDRQISEHTKLYHDYINKINQIRTKLQSVNRSDVNSTHSDFRSLKIAETHAVVGYNIDWSVVNSRWMNVKTADSVV</sequence>
<evidence type="ECO:0000313" key="2">
    <source>
        <dbReference type="EMBL" id="AEF94059.1"/>
    </source>
</evidence>
<dbReference type="KEGG" id="dca:Desca_1198"/>
<name>F6B404_DESCC</name>
<dbReference type="InterPro" id="IPR018392">
    <property type="entry name" value="LysM"/>
</dbReference>